<feature type="compositionally biased region" description="Basic and acidic residues" evidence="1">
    <location>
        <begin position="31"/>
        <end position="43"/>
    </location>
</feature>
<gene>
    <name evidence="2" type="ORF">GBL_2661</name>
</gene>
<evidence type="ECO:0000313" key="3">
    <source>
        <dbReference type="Proteomes" id="UP000016424"/>
    </source>
</evidence>
<feature type="region of interest" description="Disordered" evidence="1">
    <location>
        <begin position="31"/>
        <end position="53"/>
    </location>
</feature>
<proteinExistence type="predicted"/>
<organism evidence="2 3">
    <name type="scientific">Geobacillus kaustophilus GBlys</name>
    <dbReference type="NCBI Taxonomy" id="1337888"/>
    <lineage>
        <taxon>Bacteria</taxon>
        <taxon>Bacillati</taxon>
        <taxon>Bacillota</taxon>
        <taxon>Bacilli</taxon>
        <taxon>Bacillales</taxon>
        <taxon>Anoxybacillaceae</taxon>
        <taxon>Geobacillus</taxon>
        <taxon>Geobacillus thermoleovorans group</taxon>
    </lineage>
</organism>
<reference evidence="3" key="1">
    <citation type="journal article" date="2013" name="Genome">
        <title>Draft Genome Sequence of Geobacillus kaustophilus GBlys, a Lysogenic Strain with Bacteriophage phiOH2.</title>
        <authorList>
            <person name="Doi K."/>
            <person name="Mori K."/>
            <person name="Martono H."/>
            <person name="Nagayoshi Y."/>
            <person name="Fujino Y."/>
            <person name="Tashiro K."/>
            <person name="Kuhara S."/>
            <person name="Ohshima T."/>
        </authorList>
    </citation>
    <scope>NUCLEOTIDE SEQUENCE [LARGE SCALE GENOMIC DNA]</scope>
    <source>
        <strain evidence="3">GBlys</strain>
    </source>
</reference>
<comment type="caution">
    <text evidence="2">The sequence shown here is derived from an EMBL/GenBank/DDBJ whole genome shotgun (WGS) entry which is preliminary data.</text>
</comment>
<evidence type="ECO:0000256" key="1">
    <source>
        <dbReference type="SAM" id="MobiDB-lite"/>
    </source>
</evidence>
<name>U2Y530_GEOKU</name>
<protein>
    <submittedName>
        <fullName evidence="2">Uncharacterized protein</fullName>
    </submittedName>
</protein>
<dbReference type="Proteomes" id="UP000016424">
    <property type="component" value="Unassembled WGS sequence"/>
</dbReference>
<accession>U2Y530</accession>
<dbReference type="EMBL" id="BASG01000030">
    <property type="protein sequence ID" value="GAD14444.1"/>
    <property type="molecule type" value="Genomic_DNA"/>
</dbReference>
<dbReference type="AlphaFoldDB" id="U2Y530"/>
<evidence type="ECO:0000313" key="2">
    <source>
        <dbReference type="EMBL" id="GAD14444.1"/>
    </source>
</evidence>
<sequence>MLIYSCGDRRRTIHRNDGGCIKWNHADVENHRESKERSLETIVKKNGRNDGNG</sequence>